<evidence type="ECO:0000256" key="1">
    <source>
        <dbReference type="ARBA" id="ARBA00004141"/>
    </source>
</evidence>
<feature type="compositionally biased region" description="Low complexity" evidence="9">
    <location>
        <begin position="1125"/>
        <end position="1134"/>
    </location>
</feature>
<reference evidence="13" key="1">
    <citation type="submission" date="2022-12" db="EMBL/GenBank/DDBJ databases">
        <authorList>
            <person name="Webb A."/>
        </authorList>
    </citation>
    <scope>NUCLEOTIDE SEQUENCE</scope>
    <source>
        <strain evidence="13">Hp1</strain>
    </source>
</reference>
<feature type="transmembrane region" description="Helical" evidence="10">
    <location>
        <begin position="175"/>
        <end position="195"/>
    </location>
</feature>
<dbReference type="PROSITE" id="PS50929">
    <property type="entry name" value="ABC_TM1F"/>
    <property type="match status" value="2"/>
</dbReference>
<feature type="transmembrane region" description="Helical" evidence="10">
    <location>
        <begin position="322"/>
        <end position="342"/>
    </location>
</feature>
<organism evidence="13 14">
    <name type="scientific">Hyaloperonospora brassicae</name>
    <name type="common">Brassica downy mildew</name>
    <name type="synonym">Peronospora brassicae</name>
    <dbReference type="NCBI Taxonomy" id="162125"/>
    <lineage>
        <taxon>Eukaryota</taxon>
        <taxon>Sar</taxon>
        <taxon>Stramenopiles</taxon>
        <taxon>Oomycota</taxon>
        <taxon>Peronosporomycetes</taxon>
        <taxon>Peronosporales</taxon>
        <taxon>Peronosporaceae</taxon>
        <taxon>Hyaloperonospora</taxon>
    </lineage>
</organism>
<dbReference type="PANTHER" id="PTHR43394">
    <property type="entry name" value="ATP-DEPENDENT PERMEASE MDL1, MITOCHONDRIAL"/>
    <property type="match status" value="1"/>
</dbReference>
<dbReference type="FunFam" id="3.40.50.300:FF:000604">
    <property type="entry name" value="ABC transporter B family member 28"/>
    <property type="match status" value="1"/>
</dbReference>
<keyword evidence="5" id="KW-0547">Nucleotide-binding</keyword>
<dbReference type="GO" id="GO:0016887">
    <property type="term" value="F:ATP hydrolysis activity"/>
    <property type="evidence" value="ECO:0007669"/>
    <property type="project" value="InterPro"/>
</dbReference>
<feature type="transmembrane region" description="Helical" evidence="10">
    <location>
        <begin position="400"/>
        <end position="420"/>
    </location>
</feature>
<feature type="domain" description="ABC transmembrane type-1" evidence="12">
    <location>
        <begin position="805"/>
        <end position="1102"/>
    </location>
</feature>
<dbReference type="GO" id="GO:0005524">
    <property type="term" value="F:ATP binding"/>
    <property type="evidence" value="ECO:0007669"/>
    <property type="project" value="UniProtKB-KW"/>
</dbReference>
<comment type="caution">
    <text evidence="13">The sequence shown here is derived from an EMBL/GenBank/DDBJ whole genome shotgun (WGS) entry which is preliminary data.</text>
</comment>
<dbReference type="SUPFAM" id="SSF52540">
    <property type="entry name" value="P-loop containing nucleoside triphosphate hydrolases"/>
    <property type="match status" value="2"/>
</dbReference>
<evidence type="ECO:0000256" key="8">
    <source>
        <dbReference type="ARBA" id="ARBA00023136"/>
    </source>
</evidence>
<evidence type="ECO:0000256" key="4">
    <source>
        <dbReference type="ARBA" id="ARBA00022737"/>
    </source>
</evidence>
<protein>
    <recommendedName>
        <fullName evidence="15">RxLR effector candidate protein</fullName>
    </recommendedName>
</protein>
<feature type="domain" description="ABC transporter" evidence="11">
    <location>
        <begin position="502"/>
        <end position="749"/>
    </location>
</feature>
<evidence type="ECO:0000313" key="13">
    <source>
        <dbReference type="EMBL" id="CAI5719607.1"/>
    </source>
</evidence>
<dbReference type="InterPro" id="IPR003439">
    <property type="entry name" value="ABC_transporter-like_ATP-bd"/>
</dbReference>
<evidence type="ECO:0000256" key="7">
    <source>
        <dbReference type="ARBA" id="ARBA00022989"/>
    </source>
</evidence>
<keyword evidence="2" id="KW-0813">Transport</keyword>
<feature type="region of interest" description="Disordered" evidence="9">
    <location>
        <begin position="1124"/>
        <end position="1151"/>
    </location>
</feature>
<keyword evidence="6" id="KW-0067">ATP-binding</keyword>
<gene>
    <name evidence="13" type="ORF">HBR001_LOCUS2226</name>
</gene>
<dbReference type="SMART" id="SM00382">
    <property type="entry name" value="AAA"/>
    <property type="match status" value="2"/>
</dbReference>
<evidence type="ECO:0000313" key="14">
    <source>
        <dbReference type="Proteomes" id="UP001162031"/>
    </source>
</evidence>
<feature type="domain" description="ABC transporter" evidence="11">
    <location>
        <begin position="1155"/>
        <end position="1402"/>
    </location>
</feature>
<accession>A0AAV0TFT3</accession>
<feature type="transmembrane region" description="Helical" evidence="10">
    <location>
        <begin position="1043"/>
        <end position="1066"/>
    </location>
</feature>
<evidence type="ECO:0000256" key="9">
    <source>
        <dbReference type="SAM" id="MobiDB-lite"/>
    </source>
</evidence>
<dbReference type="GO" id="GO:0090374">
    <property type="term" value="P:oligopeptide export from mitochondrion"/>
    <property type="evidence" value="ECO:0007669"/>
    <property type="project" value="TreeGrafter"/>
</dbReference>
<dbReference type="SUPFAM" id="SSF90123">
    <property type="entry name" value="ABC transporter transmembrane region"/>
    <property type="match status" value="2"/>
</dbReference>
<dbReference type="GO" id="GO:0005743">
    <property type="term" value="C:mitochondrial inner membrane"/>
    <property type="evidence" value="ECO:0007669"/>
    <property type="project" value="TreeGrafter"/>
</dbReference>
<evidence type="ECO:0000256" key="3">
    <source>
        <dbReference type="ARBA" id="ARBA00022692"/>
    </source>
</evidence>
<feature type="region of interest" description="Disordered" evidence="9">
    <location>
        <begin position="54"/>
        <end position="113"/>
    </location>
</feature>
<dbReference type="Pfam" id="PF00664">
    <property type="entry name" value="ABC_membrane"/>
    <property type="match status" value="2"/>
</dbReference>
<dbReference type="Proteomes" id="UP001162031">
    <property type="component" value="Unassembled WGS sequence"/>
</dbReference>
<proteinExistence type="predicted"/>
<feature type="transmembrane region" description="Helical" evidence="10">
    <location>
        <begin position="958"/>
        <end position="978"/>
    </location>
</feature>
<evidence type="ECO:0000256" key="2">
    <source>
        <dbReference type="ARBA" id="ARBA00022448"/>
    </source>
</evidence>
<dbReference type="Gene3D" id="3.40.50.300">
    <property type="entry name" value="P-loop containing nucleotide triphosphate hydrolases"/>
    <property type="match status" value="2"/>
</dbReference>
<evidence type="ECO:0000256" key="10">
    <source>
        <dbReference type="SAM" id="Phobius"/>
    </source>
</evidence>
<evidence type="ECO:0000259" key="12">
    <source>
        <dbReference type="PROSITE" id="PS50929"/>
    </source>
</evidence>
<name>A0AAV0TFT3_HYABA</name>
<dbReference type="GO" id="GO:0015421">
    <property type="term" value="F:ABC-type oligopeptide transporter activity"/>
    <property type="evidence" value="ECO:0007669"/>
    <property type="project" value="TreeGrafter"/>
</dbReference>
<keyword evidence="7 10" id="KW-1133">Transmembrane helix</keyword>
<keyword evidence="14" id="KW-1185">Reference proteome</keyword>
<feature type="compositionally biased region" description="Polar residues" evidence="9">
    <location>
        <begin position="95"/>
        <end position="111"/>
    </location>
</feature>
<dbReference type="Gene3D" id="1.20.1560.10">
    <property type="entry name" value="ABC transporter type 1, transmembrane domain"/>
    <property type="match status" value="1"/>
</dbReference>
<evidence type="ECO:0008006" key="15">
    <source>
        <dbReference type="Google" id="ProtNLM"/>
    </source>
</evidence>
<dbReference type="PANTHER" id="PTHR43394:SF11">
    <property type="entry name" value="ATP-BINDING CASSETTE TRANSPORTER"/>
    <property type="match status" value="1"/>
</dbReference>
<dbReference type="EMBL" id="CANTFL010000251">
    <property type="protein sequence ID" value="CAI5719607.1"/>
    <property type="molecule type" value="Genomic_DNA"/>
</dbReference>
<evidence type="ECO:0000259" key="11">
    <source>
        <dbReference type="PROSITE" id="PS50893"/>
    </source>
</evidence>
<comment type="subcellular location">
    <subcellularLocation>
        <location evidence="1">Membrane</location>
        <topology evidence="1">Multi-pass membrane protein</topology>
    </subcellularLocation>
</comment>
<feature type="transmembrane region" description="Helical" evidence="10">
    <location>
        <begin position="859"/>
        <end position="878"/>
    </location>
</feature>
<sequence>MRLYSPLPDENLMDLSTLSIAPGPAYARRHRSSSYSSSLHSEFTESACSINSSQVYEPDNRDESHHHSHHHESDVNSVGSRYFARLSPRPGVPTAGTTNDVVSPSANGTRTSFRKSRFRQTTDIVEALRELREHRVADHDDVPLDGRVAFAKPRQTTSVTRVRQLVTRLLTRRDLVAFCTGLIAAALHGALWSCLTTQVRAAVAAFAPFDRHDVASSALTLLLISLALAATAWTAHVCLTRTAENLLASFRQQILRHLLVHLPQSWFDVNELTLAALDCTIVTRADAQLMRRGLGPELGALFQFSAQCVTSFVVAFRTRWNVALAITAVASIAVVVLSVRAASKCTRPYQETEADATVHEALTHLRTICALNAQRRVREKHALCLRQTERKRIARHGTQAVLQSAVTGSVWLMSAVGLWYGGTKVYEADATPSEVVATLLGVIMGSHALGNLVSSYGAVLRASSAAFKLFAVLDTLSTGKDRQDESSGQNPLVRPASCSGAIMAVDLHFAYPSRPQRLVLRGCNISLLSGECVAVVGSSGSGKSTLVALLMRLYEPSQGLILLDGCKAQTIDATWMRAQLGVVPQHVTLFQASIFDNIALGDVVHRELTGASTGAVMMERVIRAAKRADVHEFILSLPRGYDSRIEDLTAPKLTILQRQRLALARALIREPKLLLLDEVAISPHELISRFGDTVRAGSTTMLLCTSQVNSAAVQYADKLVVLEAGKIVEQGTHVELLQRGNSAYRQLHLSQFSNHRREQRPAEEPPPLPTCHRHVAKPAPTTPIARTKRDIQALARPERTFLTYGLVASVFLGLCGPLLGLLISEALADMMQQYEAFLESLDTASFADTLRPQVTRCGLFLTAGTLVVMVIQSAQLFFLDAAAERLASHLRDLHFSSLLAQPVPFFDAAEHNPTSLTGLLATQAPAASLIIGRAQGHKVQLECTFAATIAVSFYQGSWMLSLVLIAAVPLLLIGEALHNQRSLNSPLRDELELEEASNIHVREALTNRRAVVMLGLGHSWCSSFDKLLQRPLRHARHEARLEALSRSFSASVLVAAGAIACWLSGVLVRDGDATTRELLHSMVVVLVAVQSSGLAVAWLGQLDGASQAGASILALRDAAIALNEPDSPTSPSSKKSSDGEQQEPLPQSPLLRGGITLEDVRFAYPLRPTVSVLNGLTLHVGAGQTVALCGPRGAGMSTVFALLEKFYTLSAASGDNGRVLLDEVDIRALDVAWLRAQISFVGPEPTLFLGTVAENIAFGMAAPPTLEMIVAAAEVAHAHTFISYLPDAYATQVGGPVQLTPSQRQRIALARAVLQDARLLLLDEPTRSLGAESEKIAVQQALDTIVAQRVRRTTIIAAHPCESATVRNADLIYVLDNGRVVDQGTHAELFQLRGGVYSRLLRESTWSVASSSSYTVNSNPT</sequence>
<dbReference type="PROSITE" id="PS50893">
    <property type="entry name" value="ABC_TRANSPORTER_2"/>
    <property type="match status" value="2"/>
</dbReference>
<dbReference type="InterPro" id="IPR039421">
    <property type="entry name" value="Type_1_exporter"/>
</dbReference>
<evidence type="ECO:0000256" key="5">
    <source>
        <dbReference type="ARBA" id="ARBA00022741"/>
    </source>
</evidence>
<keyword evidence="4" id="KW-0677">Repeat</keyword>
<keyword evidence="3 10" id="KW-0812">Transmembrane</keyword>
<dbReference type="InterPro" id="IPR036640">
    <property type="entry name" value="ABC1_TM_sf"/>
</dbReference>
<dbReference type="InterPro" id="IPR003593">
    <property type="entry name" value="AAA+_ATPase"/>
</dbReference>
<dbReference type="Pfam" id="PF00005">
    <property type="entry name" value="ABC_tran"/>
    <property type="match status" value="2"/>
</dbReference>
<keyword evidence="8 10" id="KW-0472">Membrane</keyword>
<dbReference type="InterPro" id="IPR011527">
    <property type="entry name" value="ABC1_TM_dom"/>
</dbReference>
<evidence type="ECO:0000256" key="6">
    <source>
        <dbReference type="ARBA" id="ARBA00022840"/>
    </source>
</evidence>
<feature type="domain" description="ABC transmembrane type-1" evidence="12">
    <location>
        <begin position="181"/>
        <end position="461"/>
    </location>
</feature>
<feature type="transmembrane region" description="Helical" evidence="10">
    <location>
        <begin position="1078"/>
        <end position="1099"/>
    </location>
</feature>
<feature type="transmembrane region" description="Helical" evidence="10">
    <location>
        <begin position="215"/>
        <end position="239"/>
    </location>
</feature>
<feature type="transmembrane region" description="Helical" evidence="10">
    <location>
        <begin position="298"/>
        <end position="316"/>
    </location>
</feature>
<feature type="transmembrane region" description="Helical" evidence="10">
    <location>
        <begin position="801"/>
        <end position="823"/>
    </location>
</feature>
<dbReference type="InterPro" id="IPR027417">
    <property type="entry name" value="P-loop_NTPase"/>
</dbReference>